<dbReference type="InParanoid" id="A0A0C3B5G6"/>
<dbReference type="Proteomes" id="UP000054166">
    <property type="component" value="Unassembled WGS sequence"/>
</dbReference>
<organism evidence="2 3">
    <name type="scientific">Piloderma croceum (strain F 1598)</name>
    <dbReference type="NCBI Taxonomy" id="765440"/>
    <lineage>
        <taxon>Eukaryota</taxon>
        <taxon>Fungi</taxon>
        <taxon>Dikarya</taxon>
        <taxon>Basidiomycota</taxon>
        <taxon>Agaricomycotina</taxon>
        <taxon>Agaricomycetes</taxon>
        <taxon>Agaricomycetidae</taxon>
        <taxon>Atheliales</taxon>
        <taxon>Atheliaceae</taxon>
        <taxon>Piloderma</taxon>
    </lineage>
</organism>
<feature type="domain" description="Aminoglycoside phosphotransferase" evidence="1">
    <location>
        <begin position="25"/>
        <end position="187"/>
    </location>
</feature>
<name>A0A0C3B5G6_PILCF</name>
<dbReference type="InterPro" id="IPR002575">
    <property type="entry name" value="Aminoglycoside_PTrfase"/>
</dbReference>
<dbReference type="SUPFAM" id="SSF56112">
    <property type="entry name" value="Protein kinase-like (PK-like)"/>
    <property type="match status" value="1"/>
</dbReference>
<dbReference type="OrthoDB" id="8300194at2759"/>
<reference evidence="3" key="2">
    <citation type="submission" date="2015-01" db="EMBL/GenBank/DDBJ databases">
        <title>Evolutionary Origins and Diversification of the Mycorrhizal Mutualists.</title>
        <authorList>
            <consortium name="DOE Joint Genome Institute"/>
            <consortium name="Mycorrhizal Genomics Consortium"/>
            <person name="Kohler A."/>
            <person name="Kuo A."/>
            <person name="Nagy L.G."/>
            <person name="Floudas D."/>
            <person name="Copeland A."/>
            <person name="Barry K.W."/>
            <person name="Cichocki N."/>
            <person name="Veneault-Fourrey C."/>
            <person name="LaButti K."/>
            <person name="Lindquist E.A."/>
            <person name="Lipzen A."/>
            <person name="Lundell T."/>
            <person name="Morin E."/>
            <person name="Murat C."/>
            <person name="Riley R."/>
            <person name="Ohm R."/>
            <person name="Sun H."/>
            <person name="Tunlid A."/>
            <person name="Henrissat B."/>
            <person name="Grigoriev I.V."/>
            <person name="Hibbett D.S."/>
            <person name="Martin F."/>
        </authorList>
    </citation>
    <scope>NUCLEOTIDE SEQUENCE [LARGE SCALE GENOMIC DNA]</scope>
    <source>
        <strain evidence="3">F 1598</strain>
    </source>
</reference>
<dbReference type="PANTHER" id="PTHR21310">
    <property type="entry name" value="AMINOGLYCOSIDE PHOSPHOTRANSFERASE-RELATED-RELATED"/>
    <property type="match status" value="1"/>
</dbReference>
<dbReference type="EMBL" id="KN833126">
    <property type="protein sequence ID" value="KIM72517.1"/>
    <property type="molecule type" value="Genomic_DNA"/>
</dbReference>
<evidence type="ECO:0000259" key="1">
    <source>
        <dbReference type="Pfam" id="PF01636"/>
    </source>
</evidence>
<gene>
    <name evidence="2" type="ORF">PILCRDRAFT_829690</name>
</gene>
<sequence>MRFVARSTNIPIPSVWMSFKWRSVEYIVMSRVPGVPLEDILRNSKDGTVEYQEILEQLHCFVAQLRSLKSPYGTSICSVLGGSVYDQRLRAYDLAGPYKDEQHMNLQLRNAFPLERLPNNIIPFLVKSHPIVFTHGDITPSNIIVEGNRITLINWESAGWFPAHWEFCKARFSSCWDRSAPIWDNWIPMFIPPFELEFAVDTYLCTEGGISCRDWTTPENIALAESRPPYTPPPFLGISPFISP</sequence>
<dbReference type="InterPro" id="IPR011009">
    <property type="entry name" value="Kinase-like_dom_sf"/>
</dbReference>
<dbReference type="Gene3D" id="3.90.1200.10">
    <property type="match status" value="1"/>
</dbReference>
<proteinExistence type="predicted"/>
<accession>A0A0C3B5G6</accession>
<dbReference type="Pfam" id="PF01636">
    <property type="entry name" value="APH"/>
    <property type="match status" value="1"/>
</dbReference>
<dbReference type="STRING" id="765440.A0A0C3B5G6"/>
<evidence type="ECO:0000313" key="2">
    <source>
        <dbReference type="EMBL" id="KIM72517.1"/>
    </source>
</evidence>
<dbReference type="HOGENOM" id="CLU_021768_5_1_1"/>
<reference evidence="2 3" key="1">
    <citation type="submission" date="2014-04" db="EMBL/GenBank/DDBJ databases">
        <authorList>
            <consortium name="DOE Joint Genome Institute"/>
            <person name="Kuo A."/>
            <person name="Tarkka M."/>
            <person name="Buscot F."/>
            <person name="Kohler A."/>
            <person name="Nagy L.G."/>
            <person name="Floudas D."/>
            <person name="Copeland A."/>
            <person name="Barry K.W."/>
            <person name="Cichocki N."/>
            <person name="Veneault-Fourrey C."/>
            <person name="LaButti K."/>
            <person name="Lindquist E.A."/>
            <person name="Lipzen A."/>
            <person name="Lundell T."/>
            <person name="Morin E."/>
            <person name="Murat C."/>
            <person name="Sun H."/>
            <person name="Tunlid A."/>
            <person name="Henrissat B."/>
            <person name="Grigoriev I.V."/>
            <person name="Hibbett D.S."/>
            <person name="Martin F."/>
            <person name="Nordberg H.P."/>
            <person name="Cantor M.N."/>
            <person name="Hua S.X."/>
        </authorList>
    </citation>
    <scope>NUCLEOTIDE SEQUENCE [LARGE SCALE GENOMIC DNA]</scope>
    <source>
        <strain evidence="2 3">F 1598</strain>
    </source>
</reference>
<dbReference type="AlphaFoldDB" id="A0A0C3B5G6"/>
<protein>
    <recommendedName>
        <fullName evidence="1">Aminoglycoside phosphotransferase domain-containing protein</fullName>
    </recommendedName>
</protein>
<evidence type="ECO:0000313" key="3">
    <source>
        <dbReference type="Proteomes" id="UP000054166"/>
    </source>
</evidence>
<dbReference type="InterPro" id="IPR051678">
    <property type="entry name" value="AGP_Transferase"/>
</dbReference>
<keyword evidence="3" id="KW-1185">Reference proteome</keyword>
<dbReference type="PANTHER" id="PTHR21310:SF15">
    <property type="entry name" value="AMINOGLYCOSIDE PHOSPHOTRANSFERASE DOMAIN-CONTAINING PROTEIN"/>
    <property type="match status" value="1"/>
</dbReference>